<gene>
    <name evidence="3" type="ORF">AKO1_005626</name>
</gene>
<dbReference type="EMBL" id="JAOPGA020000108">
    <property type="protein sequence ID" value="KAL0476856.1"/>
    <property type="molecule type" value="Genomic_DNA"/>
</dbReference>
<comment type="caution">
    <text evidence="3">The sequence shown here is derived from an EMBL/GenBank/DDBJ whole genome shotgun (WGS) entry which is preliminary data.</text>
</comment>
<dbReference type="AlphaFoldDB" id="A0AAW2YIL9"/>
<protein>
    <submittedName>
        <fullName evidence="3">ZSWIM3</fullName>
    </submittedName>
</protein>
<accession>A0AAW2YIL9</accession>
<feature type="transmembrane region" description="Helical" evidence="2">
    <location>
        <begin position="51"/>
        <end position="73"/>
    </location>
</feature>
<feature type="region of interest" description="Disordered" evidence="1">
    <location>
        <begin position="168"/>
        <end position="192"/>
    </location>
</feature>
<keyword evidence="4" id="KW-1185">Reference proteome</keyword>
<reference evidence="3 4" key="1">
    <citation type="submission" date="2024-03" db="EMBL/GenBank/DDBJ databases">
        <title>The Acrasis kona genome and developmental transcriptomes reveal deep origins of eukaryotic multicellular pathways.</title>
        <authorList>
            <person name="Sheikh S."/>
            <person name="Fu C.-J."/>
            <person name="Brown M.W."/>
            <person name="Baldauf S.L."/>
        </authorList>
    </citation>
    <scope>NUCLEOTIDE SEQUENCE [LARGE SCALE GENOMIC DNA]</scope>
    <source>
        <strain evidence="3 4">ATCC MYA-3509</strain>
    </source>
</reference>
<keyword evidence="2" id="KW-0812">Transmembrane</keyword>
<keyword evidence="2" id="KW-0472">Membrane</keyword>
<name>A0AAW2YIL9_9EUKA</name>
<dbReference type="Proteomes" id="UP001431209">
    <property type="component" value="Unassembled WGS sequence"/>
</dbReference>
<feature type="transmembrane region" description="Helical" evidence="2">
    <location>
        <begin position="133"/>
        <end position="150"/>
    </location>
</feature>
<keyword evidence="2" id="KW-1133">Transmembrane helix</keyword>
<evidence type="ECO:0000313" key="4">
    <source>
        <dbReference type="Proteomes" id="UP001431209"/>
    </source>
</evidence>
<evidence type="ECO:0000256" key="2">
    <source>
        <dbReference type="SAM" id="Phobius"/>
    </source>
</evidence>
<evidence type="ECO:0000256" key="1">
    <source>
        <dbReference type="SAM" id="MobiDB-lite"/>
    </source>
</evidence>
<proteinExistence type="predicted"/>
<evidence type="ECO:0000313" key="3">
    <source>
        <dbReference type="EMBL" id="KAL0476856.1"/>
    </source>
</evidence>
<feature type="transmembrane region" description="Helical" evidence="2">
    <location>
        <begin position="94"/>
        <end position="121"/>
    </location>
</feature>
<sequence length="192" mass="21883">MGHHKIVKAAINGFDIIVFVLLSLWSTILYALHARKRMTDHVNCRHSTIKVLLFCQAILEFGVVGVLLIMTLTRLLKSRETTNEQQKQRFYNLLVVYKFFNFVLGVAVAGVLGSALGIVIHDYRGCQLYSRDVIYGPIIVIAVHVGWMLSRMLMVYCLNVCLQPSYPPTKQDNPSERRNLLSPSFEEENVEI</sequence>
<organism evidence="3 4">
    <name type="scientific">Acrasis kona</name>
    <dbReference type="NCBI Taxonomy" id="1008807"/>
    <lineage>
        <taxon>Eukaryota</taxon>
        <taxon>Discoba</taxon>
        <taxon>Heterolobosea</taxon>
        <taxon>Tetramitia</taxon>
        <taxon>Eutetramitia</taxon>
        <taxon>Acrasidae</taxon>
        <taxon>Acrasis</taxon>
    </lineage>
</organism>
<feature type="transmembrane region" description="Helical" evidence="2">
    <location>
        <begin position="12"/>
        <end position="31"/>
    </location>
</feature>